<dbReference type="Proteomes" id="UP000654075">
    <property type="component" value="Unassembled WGS sequence"/>
</dbReference>
<feature type="compositionally biased region" description="Basic and acidic residues" evidence="1">
    <location>
        <begin position="163"/>
        <end position="180"/>
    </location>
</feature>
<organism evidence="2 3">
    <name type="scientific">Polarella glacialis</name>
    <name type="common">Dinoflagellate</name>
    <dbReference type="NCBI Taxonomy" id="89957"/>
    <lineage>
        <taxon>Eukaryota</taxon>
        <taxon>Sar</taxon>
        <taxon>Alveolata</taxon>
        <taxon>Dinophyceae</taxon>
        <taxon>Suessiales</taxon>
        <taxon>Suessiaceae</taxon>
        <taxon>Polarella</taxon>
    </lineage>
</organism>
<feature type="compositionally biased region" description="Basic and acidic residues" evidence="1">
    <location>
        <begin position="23"/>
        <end position="32"/>
    </location>
</feature>
<proteinExistence type="predicted"/>
<evidence type="ECO:0000256" key="1">
    <source>
        <dbReference type="SAM" id="MobiDB-lite"/>
    </source>
</evidence>
<feature type="region of interest" description="Disordered" evidence="1">
    <location>
        <begin position="160"/>
        <end position="180"/>
    </location>
</feature>
<dbReference type="AlphaFoldDB" id="A0A813H854"/>
<keyword evidence="3" id="KW-1185">Reference proteome</keyword>
<reference evidence="2" key="1">
    <citation type="submission" date="2021-02" db="EMBL/GenBank/DDBJ databases">
        <authorList>
            <person name="Dougan E. K."/>
            <person name="Rhodes N."/>
            <person name="Thang M."/>
            <person name="Chan C."/>
        </authorList>
    </citation>
    <scope>NUCLEOTIDE SEQUENCE</scope>
</reference>
<name>A0A813H854_POLGL</name>
<comment type="caution">
    <text evidence="2">The sequence shown here is derived from an EMBL/GenBank/DDBJ whole genome shotgun (WGS) entry which is preliminary data.</text>
</comment>
<feature type="region of interest" description="Disordered" evidence="1">
    <location>
        <begin position="1"/>
        <end position="32"/>
    </location>
</feature>
<protein>
    <submittedName>
        <fullName evidence="2">Uncharacterized protein</fullName>
    </submittedName>
</protein>
<sequence length="197" mass="21663">VPGKSADSLEKQSSEVDLSPAVTKREKGSLRRNSDLSDKIVTAGVVLSVPSFPQISPLASFLRQLPCRSGSLHSEITFHDDDASEDPVEMMVTEAQSLHATPTAIATAPASRTVPNVYLGTMYGDDVAVELNNVRNGSMRYMQAVSIYGDEIILELEEQSQEQSERQNQEHNLDNFQKVEPEVPTRARVGLTCCRQM</sequence>
<gene>
    <name evidence="2" type="ORF">PGLA1383_LOCUS49590</name>
</gene>
<evidence type="ECO:0000313" key="3">
    <source>
        <dbReference type="Proteomes" id="UP000654075"/>
    </source>
</evidence>
<dbReference type="EMBL" id="CAJNNV010030842">
    <property type="protein sequence ID" value="CAE8633832.1"/>
    <property type="molecule type" value="Genomic_DNA"/>
</dbReference>
<accession>A0A813H854</accession>
<feature type="non-terminal residue" evidence="2">
    <location>
        <position position="1"/>
    </location>
</feature>
<evidence type="ECO:0000313" key="2">
    <source>
        <dbReference type="EMBL" id="CAE8633832.1"/>
    </source>
</evidence>